<feature type="domain" description="F-box" evidence="2">
    <location>
        <begin position="1"/>
        <end position="47"/>
    </location>
</feature>
<dbReference type="OrthoDB" id="73465at2759"/>
<evidence type="ECO:0000259" key="2">
    <source>
        <dbReference type="PROSITE" id="PS50181"/>
    </source>
</evidence>
<feature type="region of interest" description="Disordered" evidence="1">
    <location>
        <begin position="372"/>
        <end position="391"/>
    </location>
</feature>
<dbReference type="Proteomes" id="UP000077051">
    <property type="component" value="Unassembled WGS sequence"/>
</dbReference>
<gene>
    <name evidence="3" type="ORF">MUCCIDRAFT_113619</name>
</gene>
<protein>
    <recommendedName>
        <fullName evidence="2">F-box domain-containing protein</fullName>
    </recommendedName>
</protein>
<feature type="compositionally biased region" description="Polar residues" evidence="1">
    <location>
        <begin position="581"/>
        <end position="602"/>
    </location>
</feature>
<name>A0A168INQ0_MUCCL</name>
<evidence type="ECO:0000256" key="1">
    <source>
        <dbReference type="SAM" id="MobiDB-lite"/>
    </source>
</evidence>
<reference evidence="3 4" key="1">
    <citation type="submission" date="2015-06" db="EMBL/GenBank/DDBJ databases">
        <title>Expansion of signal transduction pathways in fungi by whole-genome duplication.</title>
        <authorList>
            <consortium name="DOE Joint Genome Institute"/>
            <person name="Corrochano L.M."/>
            <person name="Kuo A."/>
            <person name="Marcet-Houben M."/>
            <person name="Polaino S."/>
            <person name="Salamov A."/>
            <person name="Villalobos J.M."/>
            <person name="Alvarez M.I."/>
            <person name="Avalos J."/>
            <person name="Benito E.P."/>
            <person name="Benoit I."/>
            <person name="Burger G."/>
            <person name="Camino L.P."/>
            <person name="Canovas D."/>
            <person name="Cerda-Olmedo E."/>
            <person name="Cheng J.-F."/>
            <person name="Dominguez A."/>
            <person name="Elias M."/>
            <person name="Eslava A.P."/>
            <person name="Glaser F."/>
            <person name="Grimwood J."/>
            <person name="Gutierrez G."/>
            <person name="Heitman J."/>
            <person name="Henrissat B."/>
            <person name="Iturriaga E.A."/>
            <person name="Lang B.F."/>
            <person name="Lavin J.L."/>
            <person name="Lee S."/>
            <person name="Li W."/>
            <person name="Lindquist E."/>
            <person name="Lopez-Garcia S."/>
            <person name="Luque E.M."/>
            <person name="Marcos A.T."/>
            <person name="Martin J."/>
            <person name="Mccluskey K."/>
            <person name="Medina H.R."/>
            <person name="Miralles-Duran A."/>
            <person name="Miyazaki A."/>
            <person name="Munoz-Torres E."/>
            <person name="Oguiza J.A."/>
            <person name="Ohm R."/>
            <person name="Olmedo M."/>
            <person name="Orejas M."/>
            <person name="Ortiz-Castellanos L."/>
            <person name="Pisabarro A.G."/>
            <person name="Rodriguez-Romero J."/>
            <person name="Ruiz-Herrera J."/>
            <person name="Ruiz-Vazquez R."/>
            <person name="Sanz C."/>
            <person name="Schackwitz W."/>
            <person name="Schmutz J."/>
            <person name="Shahriari M."/>
            <person name="Shelest E."/>
            <person name="Silva-Franco F."/>
            <person name="Soanes D."/>
            <person name="Syed K."/>
            <person name="Tagua V.G."/>
            <person name="Talbot N.J."/>
            <person name="Thon M."/>
            <person name="De Vries R.P."/>
            <person name="Wiebenga A."/>
            <person name="Yadav J.S."/>
            <person name="Braun E.L."/>
            <person name="Baker S."/>
            <person name="Garre V."/>
            <person name="Horwitz B."/>
            <person name="Torres-Martinez S."/>
            <person name="Idnurm A."/>
            <person name="Herrera-Estrella A."/>
            <person name="Gabaldon T."/>
            <person name="Grigoriev I.V."/>
        </authorList>
    </citation>
    <scope>NUCLEOTIDE SEQUENCE [LARGE SCALE GENOMIC DNA]</scope>
    <source>
        <strain evidence="3 4">CBS 277.49</strain>
    </source>
</reference>
<evidence type="ECO:0000313" key="4">
    <source>
        <dbReference type="Proteomes" id="UP000077051"/>
    </source>
</evidence>
<dbReference type="EMBL" id="AMYB01000007">
    <property type="protein sequence ID" value="OAD00162.1"/>
    <property type="molecule type" value="Genomic_DNA"/>
</dbReference>
<sequence length="1120" mass="125298">MLLNLPAELLIRIIQEIEQVGDKCQLLQTCRHMNRLLSTHGACWKQLDLSPYDSTIGTNSLLTFLRNTSIPLYSAHIGADSVPAAITALDLSGCWNLSEELVVALARSLTHLTHLSLNGYRLNTPILQRIFRQKKLPRNASPAIAFEQQRDHVYQVRPSHDLSSMAMDLSKKQMHRLKVPLILLSGMVSSLPRLTSLSIQYQDLGGRHSFQEFGHICHLDISSCIISQPALQTLLRVVGPNLASLKMLNIDLNNLSWLSVSQYGRKLECLHVSCNEPLLLPSIRHVVGHLPVLEDFRLTRIRTGSLDPVIERLNPAHLVRLDLSPKMNIYPRSTAASSNLDSGRRSSRVQLSLDSAAAAAAATASSNSLAAVASSNGSRHNKHPPQSPKLSLSISNYATTEHDLLFSDASLQHLSRCRQLVELRLCFPTITAPCLHETLKQLPQLQILELRQKHDKSTVDFLTGLKYCQHLKELLLFSVPVSQDAVSTLISDDYLLKSTCKHITISDGGAIIEARCNVDALLSAMDALHILCLGQLIRPIAWFGDDKSIKDRQNDGSEEDSTSSSSPLPSSTQLPSTSETNGADESTQPVNEELNNSKNLFSTPPRISDITETVQVKLYCEVDKEFCGKVEHSLKLAAASFAQVVNLKNKIVFQASYYSFCKNTCSNNTYGWGTPSSQFTLISLNEADSNFIYPQALAKQLTLFTDSSNWANYDVAIDINHDMYMNAVNYDKTGDWNGTGIPPMGAFWFSNDKPIEDYQVDMEYLILHQMIHGLGMVSSWAPYFSDTNSPFQKLLKGLIAPEDSLKVMTPSPYWFVRHSTGPAYVTGFQPNMIFDKFLNLIIPARNETKWLVDYSFDLQSFCVKENDAFIVNFMNSFLNNATQSARAKTIYVSMAQPKTLSFQFAATCERSAYYTDPYLNQTYRSIQLMTGPNILEDTTLTEEALYRPGISTSHVDDDYTGTPDFLMTHKFHRGKTLQQLVEEAYTNVPEIKYNITQKIYVNVTTVHNTTVGNHTTSANVTTTEERNQTTQYVYKYAIGPGILRILETIGYSTVLTDTNYTTSVIKTKKPYTDCDDSNNNNYYARDDQQVTASSKSDAKHLFSVPIYLHVFVFIISFCIS</sequence>
<dbReference type="SUPFAM" id="SSF81383">
    <property type="entry name" value="F-box domain"/>
    <property type="match status" value="1"/>
</dbReference>
<dbReference type="InterPro" id="IPR036047">
    <property type="entry name" value="F-box-like_dom_sf"/>
</dbReference>
<organism evidence="3 4">
    <name type="scientific">Mucor lusitanicus CBS 277.49</name>
    <dbReference type="NCBI Taxonomy" id="747725"/>
    <lineage>
        <taxon>Eukaryota</taxon>
        <taxon>Fungi</taxon>
        <taxon>Fungi incertae sedis</taxon>
        <taxon>Mucoromycota</taxon>
        <taxon>Mucoromycotina</taxon>
        <taxon>Mucoromycetes</taxon>
        <taxon>Mucorales</taxon>
        <taxon>Mucorineae</taxon>
        <taxon>Mucoraceae</taxon>
        <taxon>Mucor</taxon>
    </lineage>
</organism>
<keyword evidence="4" id="KW-1185">Reference proteome</keyword>
<dbReference type="InterPro" id="IPR032675">
    <property type="entry name" value="LRR_dom_sf"/>
</dbReference>
<comment type="caution">
    <text evidence="3">The sequence shown here is derived from an EMBL/GenBank/DDBJ whole genome shotgun (WGS) entry which is preliminary data.</text>
</comment>
<dbReference type="STRING" id="747725.A0A168INQ0"/>
<dbReference type="PROSITE" id="PS50181">
    <property type="entry name" value="FBOX"/>
    <property type="match status" value="1"/>
</dbReference>
<feature type="compositionally biased region" description="Low complexity" evidence="1">
    <location>
        <begin position="562"/>
        <end position="580"/>
    </location>
</feature>
<feature type="region of interest" description="Disordered" evidence="1">
    <location>
        <begin position="551"/>
        <end position="603"/>
    </location>
</feature>
<evidence type="ECO:0000313" key="3">
    <source>
        <dbReference type="EMBL" id="OAD00162.1"/>
    </source>
</evidence>
<accession>A0A168INQ0</accession>
<dbReference type="Gene3D" id="3.80.10.10">
    <property type="entry name" value="Ribonuclease Inhibitor"/>
    <property type="match status" value="3"/>
</dbReference>
<dbReference type="InterPro" id="IPR001810">
    <property type="entry name" value="F-box_dom"/>
</dbReference>
<dbReference type="AlphaFoldDB" id="A0A168INQ0"/>
<dbReference type="VEuPathDB" id="FungiDB:MUCCIDRAFT_113619"/>
<dbReference type="SUPFAM" id="SSF52047">
    <property type="entry name" value="RNI-like"/>
    <property type="match status" value="2"/>
</dbReference>
<proteinExistence type="predicted"/>